<feature type="compositionally biased region" description="Basic and acidic residues" evidence="1">
    <location>
        <begin position="1019"/>
        <end position="1033"/>
    </location>
</feature>
<feature type="region of interest" description="Disordered" evidence="1">
    <location>
        <begin position="1088"/>
        <end position="1111"/>
    </location>
</feature>
<feature type="region of interest" description="Disordered" evidence="1">
    <location>
        <begin position="1013"/>
        <end position="1034"/>
    </location>
</feature>
<feature type="compositionally biased region" description="Polar residues" evidence="1">
    <location>
        <begin position="1055"/>
        <end position="1069"/>
    </location>
</feature>
<dbReference type="Proteomes" id="UP000827092">
    <property type="component" value="Unassembled WGS sequence"/>
</dbReference>
<comment type="caution">
    <text evidence="2">The sequence shown here is derived from an EMBL/GenBank/DDBJ whole genome shotgun (WGS) entry which is preliminary data.</text>
</comment>
<reference evidence="2 3" key="1">
    <citation type="journal article" date="2022" name="Nat. Ecol. Evol.">
        <title>A masculinizing supergene underlies an exaggerated male reproductive morph in a spider.</title>
        <authorList>
            <person name="Hendrickx F."/>
            <person name="De Corte Z."/>
            <person name="Sonet G."/>
            <person name="Van Belleghem S.M."/>
            <person name="Kostlbacher S."/>
            <person name="Vangestel C."/>
        </authorList>
    </citation>
    <scope>NUCLEOTIDE SEQUENCE [LARGE SCALE GENOMIC DNA]</scope>
    <source>
        <strain evidence="2">W744_W776</strain>
    </source>
</reference>
<evidence type="ECO:0000256" key="1">
    <source>
        <dbReference type="SAM" id="MobiDB-lite"/>
    </source>
</evidence>
<organism evidence="2 3">
    <name type="scientific">Oedothorax gibbosus</name>
    <dbReference type="NCBI Taxonomy" id="931172"/>
    <lineage>
        <taxon>Eukaryota</taxon>
        <taxon>Metazoa</taxon>
        <taxon>Ecdysozoa</taxon>
        <taxon>Arthropoda</taxon>
        <taxon>Chelicerata</taxon>
        <taxon>Arachnida</taxon>
        <taxon>Araneae</taxon>
        <taxon>Araneomorphae</taxon>
        <taxon>Entelegynae</taxon>
        <taxon>Araneoidea</taxon>
        <taxon>Linyphiidae</taxon>
        <taxon>Erigoninae</taxon>
        <taxon>Oedothorax</taxon>
    </lineage>
</organism>
<proteinExistence type="predicted"/>
<feature type="compositionally biased region" description="Polar residues" evidence="1">
    <location>
        <begin position="477"/>
        <end position="488"/>
    </location>
</feature>
<feature type="region of interest" description="Disordered" evidence="1">
    <location>
        <begin position="106"/>
        <end position="148"/>
    </location>
</feature>
<feature type="compositionally biased region" description="Basic and acidic residues" evidence="1">
    <location>
        <begin position="117"/>
        <end position="133"/>
    </location>
</feature>
<evidence type="ECO:0000313" key="2">
    <source>
        <dbReference type="EMBL" id="KAG8176305.1"/>
    </source>
</evidence>
<name>A0AAV6TWI6_9ARAC</name>
<feature type="region of interest" description="Disordered" evidence="1">
    <location>
        <begin position="1055"/>
        <end position="1075"/>
    </location>
</feature>
<feature type="compositionally biased region" description="Basic and acidic residues" evidence="1">
    <location>
        <begin position="466"/>
        <end position="476"/>
    </location>
</feature>
<dbReference type="EMBL" id="JAFNEN010000897">
    <property type="protein sequence ID" value="KAG8176305.1"/>
    <property type="molecule type" value="Genomic_DNA"/>
</dbReference>
<accession>A0AAV6TWI6</accession>
<sequence>MICTCFTIISAQTLAENSFISSYNQDTNHNYLRGATEGVQSFNRVPLHEPSFHDIYTVEGQDGDIQRIHYAVDDNGPRANIQTNSVPFKDNFVPKDVYFGKRIHNKKTTMPNIHQGDSMKKSERPEKSFKDEQSSSAAKLPPSHVPIVVPQSNFNSEQRVEYKPFFGQDISLNRQSELVPNYLPQKRFLNFDENSSQSLEYKPFSGHEISLNFQNPFPAIVRPQSNFMKFDDKSAQIQNLEFKPSSEHDILPSLQEHQSPFIPTVLHYESQRIPKSQTTPKANSVTKSMSKSYSLSDKIPSYDSVNNPSMNYKSSSANIEFQKQIPLLNSESSSTDIEFQKQIPLLNYESSSADIEFQKHIPLLNYESSSADIEFQEQIDSKPFNANTFNAPGYYGNFDERKDKPFTLLPQDSFVGSSIKDSSVVPVQSSRNEPFQESGDLSPQKLNEVPKLREEIFINTQSPDDSELKHKEKDLASKSSNNWPTNGNKFLTTEPTSSESFKLNNHITNSLFFPPMSAVFDTSKDDGKYYHYVMNHGQSHQTHEQSKSKIFSTGNALYKLLKETGITMKPNSKKENNKDIVKDNGNFYHYVINLGPNSKTNEKEKPKLNSTEDALYKKLKGTGLKFESSLKKSSNKKIKDFMVSHLKNSAKSSGISSGKIPELNNKNQMGKIKLDLDAAGNSVANYNITQGNLSISSSTPVHYDNKIVNVSEDIIMKIGQLLDAGELLKNKSKLTDHLNSPDTESTTLKISTSAYTVSPFLKDIFDISEEVNGSSTSNYLETTTSTLPSSLNDEEPFFITMPQKSSNLSFVSLNSNEPMNDSSFERNANVSTLALHENNYNLFTTPLTIATSSTDAIFSQLETSTPNTTDIPPMTTTTFEVQTRTLVDTSTQTEVLSSTFLQQEETSTNSTPSTIHVSPINSFANELSSQMNVKTLNTTSNMEAIQSIQSFVNIKADNFTEPTKNENDHPMLELVVPSTDMENFVSKLRNMSVLIRVLNPKYSELIMSQRNTSASNSYEQKKNQEVPTVREEENNITSTMPLRSNKMYSSNNSINENFTDSKGNESSLNEVKKKHKLPMNATKNYTLIKDSKPLKSKPNKEGKVSKNISRNVSGKELKNSSSFIPLGEESKANVNILSSSEPIHLIPMYFDRGSTQTVYDDYKVIPDSIDNSFVEVNGVGDEMLQLSRPSIEQSQNYVTITNSFRPVPIDQVAHTPYRDFNIYDELSSPIFIEYDLPKSVNDPEHDSGNINHEVSSPIFIEYDSPKSVDPERDSRNLTHDLSSPMLTETKTFGPHSRNNTSRSVQKAVHYNQHETPQFVEYLDVSNLNNRGRGISKPASDGSASINNYKYEFLQNANSANDSHDSHPREYIDITAYEKHLHNNLRGQNFVSDDFSHKKHLNGFDLNNATDVILQSNVYSEKGYINFQPVEFVDLVRGIGNNPNIENDNTASDFTVENAKNEDFNNGERSNSYAAPFNSGYIDFMQNGHKFVAEQSPVSDDVPTMGDYVNNNFVADDNLGSLIITTI</sequence>
<feature type="region of interest" description="Disordered" evidence="1">
    <location>
        <begin position="423"/>
        <end position="446"/>
    </location>
</feature>
<gene>
    <name evidence="2" type="ORF">JTE90_010024</name>
</gene>
<feature type="compositionally biased region" description="Basic and acidic residues" evidence="1">
    <location>
        <begin position="1089"/>
        <end position="1104"/>
    </location>
</feature>
<feature type="compositionally biased region" description="Polar residues" evidence="1">
    <location>
        <begin position="423"/>
        <end position="445"/>
    </location>
</feature>
<keyword evidence="3" id="KW-1185">Reference proteome</keyword>
<protein>
    <submittedName>
        <fullName evidence="2">Uncharacterized protein</fullName>
    </submittedName>
</protein>
<evidence type="ECO:0000313" key="3">
    <source>
        <dbReference type="Proteomes" id="UP000827092"/>
    </source>
</evidence>
<feature type="region of interest" description="Disordered" evidence="1">
    <location>
        <begin position="461"/>
        <end position="488"/>
    </location>
</feature>